<evidence type="ECO:0000313" key="3">
    <source>
        <dbReference type="Proteomes" id="UP000077521"/>
    </source>
</evidence>
<dbReference type="Pfam" id="PF11790">
    <property type="entry name" value="Glyco_hydro_cc"/>
    <property type="match status" value="1"/>
</dbReference>
<dbReference type="SUPFAM" id="SSF51445">
    <property type="entry name" value="(Trans)glycosidases"/>
    <property type="match status" value="1"/>
</dbReference>
<dbReference type="GO" id="GO:0071966">
    <property type="term" value="P:fungal-type cell wall polysaccharide metabolic process"/>
    <property type="evidence" value="ECO:0007669"/>
    <property type="project" value="TreeGrafter"/>
</dbReference>
<evidence type="ECO:0000259" key="1">
    <source>
        <dbReference type="Pfam" id="PF11790"/>
    </source>
</evidence>
<feature type="domain" description="Asl1-like glycosyl hydrolase catalytic" evidence="1">
    <location>
        <begin position="37"/>
        <end position="268"/>
    </location>
</feature>
<dbReference type="Gene3D" id="3.20.20.80">
    <property type="entry name" value="Glycosidases"/>
    <property type="match status" value="1"/>
</dbReference>
<dbReference type="PANTHER" id="PTHR34154">
    <property type="entry name" value="ALKALI-SENSITIVE LINKAGE PROTEIN 1"/>
    <property type="match status" value="1"/>
</dbReference>
<accession>A0A177TPJ2</accession>
<proteinExistence type="predicted"/>
<name>A0A177TPJ2_9BASI</name>
<keyword evidence="3" id="KW-1185">Reference proteome</keyword>
<reference evidence="2" key="2">
    <citation type="journal article" date="2019" name="IMA Fungus">
        <title>Genome sequencing and comparison of five Tilletia species to identify candidate genes for the detection of regulated species infecting wheat.</title>
        <authorList>
            <person name="Nguyen H.D.T."/>
            <person name="Sultana T."/>
            <person name="Kesanakurti P."/>
            <person name="Hambleton S."/>
        </authorList>
    </citation>
    <scope>NUCLEOTIDE SEQUENCE</scope>
    <source>
        <strain evidence="2">DAOMC 236416</strain>
    </source>
</reference>
<sequence>MKFTTALSSIAAVTTTALVLALAPAPVSAGARRGAPWGADSRWASRLLKGKMDWYHHWQDGPFSVPNGVEYVPTFWGTSKFSQWNQRKAEMNRNMPSRLLAFNEPDIKSQANMSPGYAADVYAQEICPWQRRGVKISTPQIVWDYDGWMDPFLRALRAKGSAGCEPDFLAIHWYGGKNDMDKFKAFVQKGWNKYQKSIWLTEVGLTSASNPSSAEAESFLRRALAWVDSQDYVKRITWTGVFAINNPPDSFLSNRIAMFQSNGELRNTAFIMMYE</sequence>
<gene>
    <name evidence="2" type="ORF">A4X13_0g3424</name>
</gene>
<organism evidence="2 3">
    <name type="scientific">Tilletia indica</name>
    <dbReference type="NCBI Taxonomy" id="43049"/>
    <lineage>
        <taxon>Eukaryota</taxon>
        <taxon>Fungi</taxon>
        <taxon>Dikarya</taxon>
        <taxon>Basidiomycota</taxon>
        <taxon>Ustilaginomycotina</taxon>
        <taxon>Exobasidiomycetes</taxon>
        <taxon>Tilletiales</taxon>
        <taxon>Tilletiaceae</taxon>
        <taxon>Tilletia</taxon>
    </lineage>
</organism>
<dbReference type="AlphaFoldDB" id="A0A177TPJ2"/>
<dbReference type="PANTHER" id="PTHR34154:SF3">
    <property type="entry name" value="ALKALI-SENSITIVE LINKAGE PROTEIN 1"/>
    <property type="match status" value="1"/>
</dbReference>
<comment type="caution">
    <text evidence="2">The sequence shown here is derived from an EMBL/GenBank/DDBJ whole genome shotgun (WGS) entry which is preliminary data.</text>
</comment>
<dbReference type="GO" id="GO:0009277">
    <property type="term" value="C:fungal-type cell wall"/>
    <property type="evidence" value="ECO:0007669"/>
    <property type="project" value="TreeGrafter"/>
</dbReference>
<protein>
    <recommendedName>
        <fullName evidence="1">Asl1-like glycosyl hydrolase catalytic domain-containing protein</fullName>
    </recommendedName>
</protein>
<reference evidence="2" key="1">
    <citation type="submission" date="2016-04" db="EMBL/GenBank/DDBJ databases">
        <authorList>
            <person name="Nguyen H.D."/>
            <person name="Samba Siva P."/>
            <person name="Cullis J."/>
            <person name="Levesque C.A."/>
            <person name="Hambleton S."/>
        </authorList>
    </citation>
    <scope>NUCLEOTIDE SEQUENCE</scope>
    <source>
        <strain evidence="2">DAOMC 236416</strain>
    </source>
</reference>
<dbReference type="EMBL" id="LWDF02000191">
    <property type="protein sequence ID" value="KAE8254424.1"/>
    <property type="molecule type" value="Genomic_DNA"/>
</dbReference>
<evidence type="ECO:0000313" key="2">
    <source>
        <dbReference type="EMBL" id="KAE8254424.1"/>
    </source>
</evidence>
<dbReference type="InterPro" id="IPR017853">
    <property type="entry name" value="GH"/>
</dbReference>
<dbReference type="OrthoDB" id="5959761at2759"/>
<dbReference type="Proteomes" id="UP000077521">
    <property type="component" value="Unassembled WGS sequence"/>
</dbReference>
<dbReference type="InterPro" id="IPR053183">
    <property type="entry name" value="ASL1"/>
</dbReference>
<dbReference type="InterPro" id="IPR024655">
    <property type="entry name" value="Asl1_glyco_hydro_catalytic"/>
</dbReference>